<name>A0A4C1WUL8_EUMVA</name>
<dbReference type="EMBL" id="BGZK01000650">
    <property type="protein sequence ID" value="GBP54583.1"/>
    <property type="molecule type" value="Genomic_DNA"/>
</dbReference>
<protein>
    <submittedName>
        <fullName evidence="2">Uncharacterized protein</fullName>
    </submittedName>
</protein>
<dbReference type="AlphaFoldDB" id="A0A4C1WUL8"/>
<keyword evidence="3" id="KW-1185">Reference proteome</keyword>
<accession>A0A4C1WUL8</accession>
<evidence type="ECO:0000313" key="2">
    <source>
        <dbReference type="EMBL" id="GBP54583.1"/>
    </source>
</evidence>
<organism evidence="2 3">
    <name type="scientific">Eumeta variegata</name>
    <name type="common">Bagworm moth</name>
    <name type="synonym">Eumeta japonica</name>
    <dbReference type="NCBI Taxonomy" id="151549"/>
    <lineage>
        <taxon>Eukaryota</taxon>
        <taxon>Metazoa</taxon>
        <taxon>Ecdysozoa</taxon>
        <taxon>Arthropoda</taxon>
        <taxon>Hexapoda</taxon>
        <taxon>Insecta</taxon>
        <taxon>Pterygota</taxon>
        <taxon>Neoptera</taxon>
        <taxon>Endopterygota</taxon>
        <taxon>Lepidoptera</taxon>
        <taxon>Glossata</taxon>
        <taxon>Ditrysia</taxon>
        <taxon>Tineoidea</taxon>
        <taxon>Psychidae</taxon>
        <taxon>Oiketicinae</taxon>
        <taxon>Eumeta</taxon>
    </lineage>
</organism>
<sequence length="95" mass="10075">MDQSSLLDVLSHCPKRAVTRCGPSMPFGYYRRFLARGFACGRSVPKPLTARVVTAGFLSISICEREAPGRRGGAPAGAHATPAGGGVQFQPELTR</sequence>
<proteinExistence type="predicted"/>
<evidence type="ECO:0000313" key="3">
    <source>
        <dbReference type="Proteomes" id="UP000299102"/>
    </source>
</evidence>
<evidence type="ECO:0000256" key="1">
    <source>
        <dbReference type="SAM" id="MobiDB-lite"/>
    </source>
</evidence>
<dbReference type="Proteomes" id="UP000299102">
    <property type="component" value="Unassembled WGS sequence"/>
</dbReference>
<gene>
    <name evidence="2" type="ORF">EVAR_33052_1</name>
</gene>
<comment type="caution">
    <text evidence="2">The sequence shown here is derived from an EMBL/GenBank/DDBJ whole genome shotgun (WGS) entry which is preliminary data.</text>
</comment>
<feature type="region of interest" description="Disordered" evidence="1">
    <location>
        <begin position="68"/>
        <end position="95"/>
    </location>
</feature>
<reference evidence="2 3" key="1">
    <citation type="journal article" date="2019" name="Commun. Biol.">
        <title>The bagworm genome reveals a unique fibroin gene that provides high tensile strength.</title>
        <authorList>
            <person name="Kono N."/>
            <person name="Nakamura H."/>
            <person name="Ohtoshi R."/>
            <person name="Tomita M."/>
            <person name="Numata K."/>
            <person name="Arakawa K."/>
        </authorList>
    </citation>
    <scope>NUCLEOTIDE SEQUENCE [LARGE SCALE GENOMIC DNA]</scope>
</reference>